<dbReference type="PROSITE" id="PS51084">
    <property type="entry name" value="HIT_2"/>
    <property type="match status" value="1"/>
</dbReference>
<evidence type="ECO:0000256" key="7">
    <source>
        <dbReference type="SAM" id="MobiDB-lite"/>
    </source>
</evidence>
<dbReference type="PANTHER" id="PTHR12486:SF4">
    <property type="entry name" value="APRATAXIN"/>
    <property type="match status" value="1"/>
</dbReference>
<feature type="region of interest" description="Disordered" evidence="7">
    <location>
        <begin position="102"/>
        <end position="128"/>
    </location>
</feature>
<dbReference type="GO" id="GO:0046872">
    <property type="term" value="F:metal ion binding"/>
    <property type="evidence" value="ECO:0007669"/>
    <property type="project" value="UniProtKB-KW"/>
</dbReference>
<dbReference type="Pfam" id="PF01230">
    <property type="entry name" value="HIT"/>
    <property type="match status" value="1"/>
</dbReference>
<protein>
    <submittedName>
        <fullName evidence="9">Aprataxin</fullName>
    </submittedName>
</protein>
<gene>
    <name evidence="9" type="ORF">GQ602_004860</name>
</gene>
<dbReference type="InterPro" id="IPR011146">
    <property type="entry name" value="HIT-like"/>
</dbReference>
<dbReference type="PANTHER" id="PTHR12486">
    <property type="entry name" value="APRATAXIN-RELATED"/>
    <property type="match status" value="1"/>
</dbReference>
<evidence type="ECO:0000256" key="4">
    <source>
        <dbReference type="ARBA" id="ARBA00023125"/>
    </source>
</evidence>
<dbReference type="GO" id="GO:1990165">
    <property type="term" value="F:single-strand break-containing DNA binding"/>
    <property type="evidence" value="ECO:0007669"/>
    <property type="project" value="TreeGrafter"/>
</dbReference>
<evidence type="ECO:0000256" key="2">
    <source>
        <dbReference type="ARBA" id="ARBA00022723"/>
    </source>
</evidence>
<evidence type="ECO:0000259" key="8">
    <source>
        <dbReference type="PROSITE" id="PS51084"/>
    </source>
</evidence>
<keyword evidence="4" id="KW-0238">DNA-binding</keyword>
<evidence type="ECO:0000256" key="6">
    <source>
        <dbReference type="PROSITE-ProRule" id="PRU00464"/>
    </source>
</evidence>
<dbReference type="GO" id="GO:0003697">
    <property type="term" value="F:single-stranded DNA binding"/>
    <property type="evidence" value="ECO:0007669"/>
    <property type="project" value="TreeGrafter"/>
</dbReference>
<dbReference type="GO" id="GO:0005634">
    <property type="term" value="C:nucleus"/>
    <property type="evidence" value="ECO:0007669"/>
    <property type="project" value="UniProtKB-SubCell"/>
</dbReference>
<comment type="caution">
    <text evidence="9">The sequence shown here is derived from an EMBL/GenBank/DDBJ whole genome shotgun (WGS) entry which is preliminary data.</text>
</comment>
<keyword evidence="2" id="KW-0479">Metal-binding</keyword>
<dbReference type="GO" id="GO:0030983">
    <property type="term" value="F:mismatched DNA binding"/>
    <property type="evidence" value="ECO:0007669"/>
    <property type="project" value="TreeGrafter"/>
</dbReference>
<dbReference type="Pfam" id="PF16278">
    <property type="entry name" value="zf-C2HE"/>
    <property type="match status" value="1"/>
</dbReference>
<dbReference type="Gene3D" id="3.30.428.10">
    <property type="entry name" value="HIT-like"/>
    <property type="match status" value="1"/>
</dbReference>
<name>A0A8H4VCG2_9HYPO</name>
<dbReference type="InterPro" id="IPR036265">
    <property type="entry name" value="HIT-like_sf"/>
</dbReference>
<comment type="subcellular location">
    <subcellularLocation>
        <location evidence="1">Nucleus</location>
    </subcellularLocation>
</comment>
<dbReference type="Proteomes" id="UP000562929">
    <property type="component" value="Unassembled WGS sequence"/>
</dbReference>
<keyword evidence="5" id="KW-0539">Nucleus</keyword>
<feature type="short sequence motif" description="Histidine triad motif" evidence="6">
    <location>
        <begin position="144"/>
        <end position="148"/>
    </location>
</feature>
<dbReference type="OrthoDB" id="3512845at2759"/>
<evidence type="ECO:0000256" key="1">
    <source>
        <dbReference type="ARBA" id="ARBA00004123"/>
    </source>
</evidence>
<organism evidence="9 10">
    <name type="scientific">Ophiocordyceps camponoti-floridani</name>
    <dbReference type="NCBI Taxonomy" id="2030778"/>
    <lineage>
        <taxon>Eukaryota</taxon>
        <taxon>Fungi</taxon>
        <taxon>Dikarya</taxon>
        <taxon>Ascomycota</taxon>
        <taxon>Pezizomycotina</taxon>
        <taxon>Sordariomycetes</taxon>
        <taxon>Hypocreomycetidae</taxon>
        <taxon>Hypocreales</taxon>
        <taxon>Ophiocordycipitaceae</taxon>
        <taxon>Ophiocordyceps</taxon>
    </lineage>
</organism>
<proteinExistence type="predicted"/>
<keyword evidence="3" id="KW-0862">Zinc</keyword>
<dbReference type="GO" id="GO:0000012">
    <property type="term" value="P:single strand break repair"/>
    <property type="evidence" value="ECO:0007669"/>
    <property type="project" value="TreeGrafter"/>
</dbReference>
<dbReference type="EMBL" id="JAACLJ010000005">
    <property type="protein sequence ID" value="KAF4585555.1"/>
    <property type="molecule type" value="Genomic_DNA"/>
</dbReference>
<feature type="domain" description="HIT" evidence="8">
    <location>
        <begin position="19"/>
        <end position="159"/>
    </location>
</feature>
<dbReference type="InterPro" id="IPR032566">
    <property type="entry name" value="Znf-C2HE"/>
</dbReference>
<evidence type="ECO:0000256" key="5">
    <source>
        <dbReference type="ARBA" id="ARBA00023242"/>
    </source>
</evidence>
<evidence type="ECO:0000256" key="3">
    <source>
        <dbReference type="ARBA" id="ARBA00022833"/>
    </source>
</evidence>
<dbReference type="GO" id="GO:0003725">
    <property type="term" value="F:double-stranded RNA binding"/>
    <property type="evidence" value="ECO:0007669"/>
    <property type="project" value="TreeGrafter"/>
</dbReference>
<evidence type="ECO:0000313" key="9">
    <source>
        <dbReference type="EMBL" id="KAF4585555.1"/>
    </source>
</evidence>
<evidence type="ECO:0000313" key="10">
    <source>
        <dbReference type="Proteomes" id="UP000562929"/>
    </source>
</evidence>
<dbReference type="GO" id="GO:0033699">
    <property type="term" value="F:DNA 5'-adenosine monophosphate hydrolase activity"/>
    <property type="evidence" value="ECO:0007669"/>
    <property type="project" value="TreeGrafter"/>
</dbReference>
<dbReference type="AlphaFoldDB" id="A0A8H4VCG2"/>
<dbReference type="SUPFAM" id="SSF54197">
    <property type="entry name" value="HIT-like"/>
    <property type="match status" value="1"/>
</dbReference>
<accession>A0A8H4VCG2</accession>
<reference evidence="9 10" key="1">
    <citation type="journal article" date="2020" name="G3 (Bethesda)">
        <title>Genetic Underpinnings of Host Manipulation by Ophiocordyceps as Revealed by Comparative Transcriptomics.</title>
        <authorList>
            <person name="Will I."/>
            <person name="Das B."/>
            <person name="Trinh T."/>
            <person name="Brachmann A."/>
            <person name="Ohm R.A."/>
            <person name="de Bekker C."/>
        </authorList>
    </citation>
    <scope>NUCLEOTIDE SEQUENCE [LARGE SCALE GENOMIC DNA]</scope>
    <source>
        <strain evidence="9 10">EC05</strain>
    </source>
</reference>
<sequence>MPPPTLKPSPLDPRMGLGTYITNPSSHPPSTVIYHDDNFVALRDRYPKATVHALLLPRDEELSLRHPLEALAHHDVRALFEAELPKLVRLVAMELRRVLSSGDYGQDAQGSPSTTEPPSTDPPPERDWSKEIITGVHANPSMRHLHIHVLSRDMHSPTLRHRKHYNSFTTPFLIRLDEFPEAAAQRAVRGRRLRDDLVCWRCGRAFGNRFASLKGHLEEEFGAWRRG</sequence>
<keyword evidence="10" id="KW-1185">Reference proteome</keyword>